<keyword evidence="1 11" id="KW-0479">Metal-binding</keyword>
<dbReference type="AlphaFoldDB" id="A0A6N2SK55"/>
<dbReference type="NCBIfam" id="TIGR00416">
    <property type="entry name" value="sms"/>
    <property type="match status" value="1"/>
</dbReference>
<evidence type="ECO:0000256" key="9">
    <source>
        <dbReference type="ARBA" id="ARBA00023125"/>
    </source>
</evidence>
<dbReference type="EMBL" id="CACRTG010000004">
    <property type="protein sequence ID" value="VYS93439.1"/>
    <property type="molecule type" value="Genomic_DNA"/>
</dbReference>
<comment type="function">
    <text evidence="11">Plays a role in repairing double-strand DNA breaks, probably involving stabilizing or processing branched DNA or blocked replication forks.</text>
</comment>
<comment type="domain">
    <text evidence="11">The middle region has homology to RecA with ATPase motifs including the RadA KNRFG motif, while the C-terminus is homologous to Lon protease.</text>
</comment>
<organism evidence="15">
    <name type="scientific">[Clostridium] nexile</name>
    <dbReference type="NCBI Taxonomy" id="29361"/>
    <lineage>
        <taxon>Bacteria</taxon>
        <taxon>Bacillati</taxon>
        <taxon>Bacillota</taxon>
        <taxon>Clostridia</taxon>
        <taxon>Lachnospirales</taxon>
        <taxon>Lachnospiraceae</taxon>
        <taxon>Tyzzerella</taxon>
    </lineage>
</organism>
<dbReference type="PRINTS" id="PR01874">
    <property type="entry name" value="DNAREPAIRADA"/>
</dbReference>
<dbReference type="HAMAP" id="MF_01498">
    <property type="entry name" value="RadA_bact"/>
    <property type="match status" value="1"/>
</dbReference>
<evidence type="ECO:0000259" key="14">
    <source>
        <dbReference type="PROSITE" id="PS50162"/>
    </source>
</evidence>
<dbReference type="GO" id="GO:0140664">
    <property type="term" value="F:ATP-dependent DNA damage sensor activity"/>
    <property type="evidence" value="ECO:0007669"/>
    <property type="project" value="InterPro"/>
</dbReference>
<dbReference type="InterPro" id="IPR004504">
    <property type="entry name" value="DNA_repair_RadA"/>
</dbReference>
<dbReference type="SUPFAM" id="SSF54211">
    <property type="entry name" value="Ribosomal protein S5 domain 2-like"/>
    <property type="match status" value="1"/>
</dbReference>
<dbReference type="Pfam" id="PF18073">
    <property type="entry name" value="Zn_ribbon_LapB"/>
    <property type="match status" value="1"/>
</dbReference>
<dbReference type="InterPro" id="IPR003593">
    <property type="entry name" value="AAA+_ATPase"/>
</dbReference>
<evidence type="ECO:0000256" key="4">
    <source>
        <dbReference type="ARBA" id="ARBA00022771"/>
    </source>
</evidence>
<evidence type="ECO:0000256" key="2">
    <source>
        <dbReference type="ARBA" id="ARBA00022741"/>
    </source>
</evidence>
<dbReference type="PANTHER" id="PTHR32472">
    <property type="entry name" value="DNA REPAIR PROTEIN RADA"/>
    <property type="match status" value="1"/>
</dbReference>
<feature type="binding site" evidence="11">
    <location>
        <begin position="94"/>
        <end position="101"/>
    </location>
    <ligand>
        <name>ATP</name>
        <dbReference type="ChEBI" id="CHEBI:30616"/>
    </ligand>
</feature>
<dbReference type="GO" id="GO:0008270">
    <property type="term" value="F:zinc ion binding"/>
    <property type="evidence" value="ECO:0007669"/>
    <property type="project" value="UniProtKB-KW"/>
</dbReference>
<dbReference type="Gene3D" id="3.40.50.300">
    <property type="entry name" value="P-loop containing nucleotide triphosphate hydrolases"/>
    <property type="match status" value="1"/>
</dbReference>
<keyword evidence="10 11" id="KW-0234">DNA repair</keyword>
<evidence type="ECO:0000256" key="13">
    <source>
        <dbReference type="RuleBase" id="RU003555"/>
    </source>
</evidence>
<accession>A0A6N2SK55</accession>
<comment type="similarity">
    <text evidence="11 13">Belongs to the RecA family. RadA subfamily.</text>
</comment>
<sequence length="451" mass="49631">MAKGKKSVFFCQNCGHEENKWLGQCPMCKEWNTFVEEPVSFSKSASAKQIKDAEVVALKHVETDQEERIKTKIEELDRVLGGGIVPGSLLLVGGDPGIGKSTLLLQVCQRLCEDKHQVLYISGEESLKQIKLRANRMGEFTEDLLLLCETNLEIVKNVIQKRKPEVVIIDSIQTMYSEEVASAPGSVSQVRESTNVFMQLAKGLGISIFIVGHVTKEGTVAGPRVLEHMVDTVLYFEGDRHASYRILRGVKNRFGSTNEIGVFEMRQNGLVEVENPSEFMLNGKPENASGSVVACSMEGTRPILIEIQALVCSSNFGMPRRTAAGTDYNRVNLLMAVLEKRVGIHLSNYDAYVNIAGGIKMNEPAVDLGIVMAIVSSYKNQPIDEKTIVFGEVGLSGEVRAVNMPEQRVAEAKKLGFTTCIMPEVSREVVKNIKGIKIIGVKTINEALQVL</sequence>
<name>A0A6N2SK55_9FIRM</name>
<evidence type="ECO:0000256" key="3">
    <source>
        <dbReference type="ARBA" id="ARBA00022763"/>
    </source>
</evidence>
<dbReference type="InterPro" id="IPR020568">
    <property type="entry name" value="Ribosomal_Su5_D2-typ_SF"/>
</dbReference>
<evidence type="ECO:0000256" key="8">
    <source>
        <dbReference type="ARBA" id="ARBA00023016"/>
    </source>
</evidence>
<keyword evidence="8 11" id="KW-0346">Stress response</keyword>
<dbReference type="GO" id="GO:0000725">
    <property type="term" value="P:recombinational repair"/>
    <property type="evidence" value="ECO:0007669"/>
    <property type="project" value="UniProtKB-UniRule"/>
</dbReference>
<dbReference type="Pfam" id="PF13541">
    <property type="entry name" value="ChlI"/>
    <property type="match status" value="1"/>
</dbReference>
<dbReference type="CDD" id="cd01121">
    <property type="entry name" value="RadA_SMS_N"/>
    <property type="match status" value="1"/>
</dbReference>
<dbReference type="InterPro" id="IPR014721">
    <property type="entry name" value="Ribsml_uS5_D2-typ_fold_subgr"/>
</dbReference>
<evidence type="ECO:0000313" key="15">
    <source>
        <dbReference type="EMBL" id="VYS93439.1"/>
    </source>
</evidence>
<keyword evidence="4 13" id="KW-0863">Zinc-finger</keyword>
<dbReference type="SUPFAM" id="SSF52540">
    <property type="entry name" value="P-loop containing nucleoside triphosphate hydrolases"/>
    <property type="match status" value="1"/>
</dbReference>
<evidence type="ECO:0000256" key="12">
    <source>
        <dbReference type="NCBIfam" id="TIGR00416"/>
    </source>
</evidence>
<dbReference type="InterPro" id="IPR041166">
    <property type="entry name" value="Rubredoxin_2"/>
</dbReference>
<dbReference type="GO" id="GO:0005524">
    <property type="term" value="F:ATP binding"/>
    <property type="evidence" value="ECO:0007669"/>
    <property type="project" value="UniProtKB-UniRule"/>
</dbReference>
<proteinExistence type="inferred from homology"/>
<dbReference type="GO" id="GO:0005829">
    <property type="term" value="C:cytosol"/>
    <property type="evidence" value="ECO:0007669"/>
    <property type="project" value="TreeGrafter"/>
</dbReference>
<evidence type="ECO:0000256" key="5">
    <source>
        <dbReference type="ARBA" id="ARBA00022801"/>
    </source>
</evidence>
<dbReference type="InterPro" id="IPR020588">
    <property type="entry name" value="RecA_ATP-bd"/>
</dbReference>
<feature type="short sequence motif" description="RadA KNRFG motif" evidence="11">
    <location>
        <begin position="251"/>
        <end position="255"/>
    </location>
</feature>
<dbReference type="Gene3D" id="3.30.230.10">
    <property type="match status" value="1"/>
</dbReference>
<evidence type="ECO:0000256" key="6">
    <source>
        <dbReference type="ARBA" id="ARBA00022833"/>
    </source>
</evidence>
<gene>
    <name evidence="11" type="primary">radA</name>
    <name evidence="15" type="ORF">CNLFYP112_01354</name>
</gene>
<dbReference type="PROSITE" id="PS50162">
    <property type="entry name" value="RECA_2"/>
    <property type="match status" value="1"/>
</dbReference>
<dbReference type="PANTHER" id="PTHR32472:SF10">
    <property type="entry name" value="DNA REPAIR PROTEIN RADA-LIKE PROTEIN"/>
    <property type="match status" value="1"/>
</dbReference>
<keyword evidence="7 11" id="KW-0067">ATP-binding</keyword>
<comment type="function">
    <text evidence="13">DNA-dependent ATPase involved in processing of recombination intermediates, plays a role in repairing DNA breaks. Stimulates the branch migration of RecA-mediated strand transfer reactions, allowing the 3' invading strand to extend heteroduplex DNA faster. Binds ssDNA in the presence of ADP but not other nucleotides, has ATPase activity that is stimulated by ssDNA and various branched DNA structures, but inhibited by SSB. Does not have RecA's homology-searching function.</text>
</comment>
<keyword evidence="9 11" id="KW-0238">DNA-binding</keyword>
<dbReference type="GO" id="GO:0003684">
    <property type="term" value="F:damaged DNA binding"/>
    <property type="evidence" value="ECO:0007669"/>
    <property type="project" value="InterPro"/>
</dbReference>
<keyword evidence="3 11" id="KW-0227">DNA damage</keyword>
<reference evidence="15" key="1">
    <citation type="submission" date="2019-11" db="EMBL/GenBank/DDBJ databases">
        <authorList>
            <person name="Feng L."/>
        </authorList>
    </citation>
    <scope>NUCLEOTIDE SEQUENCE</scope>
    <source>
        <strain evidence="15">CnexileLFYP112</strain>
    </source>
</reference>
<evidence type="ECO:0000256" key="10">
    <source>
        <dbReference type="ARBA" id="ARBA00023204"/>
    </source>
</evidence>
<evidence type="ECO:0000256" key="11">
    <source>
        <dbReference type="HAMAP-Rule" id="MF_01498"/>
    </source>
</evidence>
<evidence type="ECO:0000256" key="1">
    <source>
        <dbReference type="ARBA" id="ARBA00022723"/>
    </source>
</evidence>
<protein>
    <recommendedName>
        <fullName evidence="11 12">DNA repair protein RadA</fullName>
    </recommendedName>
</protein>
<dbReference type="FunFam" id="3.40.50.300:FF:000050">
    <property type="entry name" value="DNA repair protein RadA"/>
    <property type="match status" value="1"/>
</dbReference>
<feature type="domain" description="RecA family profile 1" evidence="14">
    <location>
        <begin position="65"/>
        <end position="214"/>
    </location>
</feature>
<dbReference type="Pfam" id="PF13481">
    <property type="entry name" value="AAA_25"/>
    <property type="match status" value="1"/>
</dbReference>
<keyword evidence="6 13" id="KW-0862">Zinc</keyword>
<dbReference type="SMART" id="SM00382">
    <property type="entry name" value="AAA"/>
    <property type="match status" value="1"/>
</dbReference>
<evidence type="ECO:0000256" key="7">
    <source>
        <dbReference type="ARBA" id="ARBA00022840"/>
    </source>
</evidence>
<feature type="region of interest" description="Lon-protease-like" evidence="11">
    <location>
        <begin position="350"/>
        <end position="451"/>
    </location>
</feature>
<dbReference type="InterPro" id="IPR027417">
    <property type="entry name" value="P-loop_NTPase"/>
</dbReference>
<keyword evidence="5" id="KW-0378">Hydrolase</keyword>
<keyword evidence="2 11" id="KW-0547">Nucleotide-binding</keyword>
<dbReference type="GO" id="GO:0016787">
    <property type="term" value="F:hydrolase activity"/>
    <property type="evidence" value="ECO:0007669"/>
    <property type="project" value="UniProtKB-KW"/>
</dbReference>